<keyword evidence="4" id="KW-0052">Apoplast</keyword>
<dbReference type="SUPFAM" id="SSF49503">
    <property type="entry name" value="Cupredoxins"/>
    <property type="match status" value="1"/>
</dbReference>
<reference evidence="11" key="1">
    <citation type="submission" date="2017-12" db="EMBL/GenBank/DDBJ databases">
        <authorList>
            <person name="Barbosa P."/>
            <person name="Usie A."/>
            <person name="Ramos A.M."/>
        </authorList>
    </citation>
    <scope>NUCLEOTIDE SEQUENCE</scope>
    <source>
        <strain evidence="11">HL8</strain>
        <tissue evidence="11">Leaves</tissue>
    </source>
</reference>
<keyword evidence="5" id="KW-0964">Secreted</keyword>
<evidence type="ECO:0000256" key="5">
    <source>
        <dbReference type="ARBA" id="ARBA00022525"/>
    </source>
</evidence>
<sequence length="157" mass="17730">SIEYTAAWYKGNLKKEVDEALEDGSDLPHSDAYTINVDYNKTYLLRIINAVMNAEFFFAVAQHNLTVVGMDGRYVKPLATSYIMISPGQTMDVLITTNQSLGRYYMAARQYSSEDASVTAFDHVNATAILQYESNYSFPSSPSFPIHFLFTWIILLP</sequence>
<proteinExistence type="predicted"/>
<reference evidence="11" key="2">
    <citation type="journal article" date="2018" name="Sci. Data">
        <title>The draft genome sequence of cork oak.</title>
        <authorList>
            <person name="Ramos A.M."/>
            <person name="Usie A."/>
            <person name="Barbosa P."/>
            <person name="Barros P.M."/>
            <person name="Capote T."/>
            <person name="Chaves I."/>
            <person name="Simoes F."/>
            <person name="Abreu I."/>
            <person name="Carrasquinho I."/>
            <person name="Faro C."/>
            <person name="Guimaraes J.B."/>
            <person name="Mendonca D."/>
            <person name="Nobrega F."/>
            <person name="Rodrigues L."/>
            <person name="Saibo N.J.M."/>
            <person name="Varela M.C."/>
            <person name="Egas C."/>
            <person name="Matos J."/>
            <person name="Miguel C.M."/>
            <person name="Oliveira M.M."/>
            <person name="Ricardo C.P."/>
            <person name="Goncalves S."/>
        </authorList>
    </citation>
    <scope>NUCLEOTIDE SEQUENCE [LARGE SCALE GENOMIC DNA]</scope>
    <source>
        <strain evidence="11">HL8</strain>
    </source>
</reference>
<keyword evidence="8" id="KW-0186">Copper</keyword>
<comment type="caution">
    <text evidence="11">The sequence shown here is derived from an EMBL/GenBank/DDBJ whole genome shotgun (WGS) entry which is preliminary data.</text>
</comment>
<dbReference type="EC" id="1.10.3.2" evidence="3"/>
<dbReference type="InterPro" id="IPR034285">
    <property type="entry name" value="CuRO_2_LCC"/>
</dbReference>
<evidence type="ECO:0000256" key="6">
    <source>
        <dbReference type="ARBA" id="ARBA00022737"/>
    </source>
</evidence>
<protein>
    <recommendedName>
        <fullName evidence="3">laccase</fullName>
        <ecNumber evidence="3">1.10.3.2</ecNumber>
    </recommendedName>
</protein>
<evidence type="ECO:0000256" key="7">
    <source>
        <dbReference type="ARBA" id="ARBA00023002"/>
    </source>
</evidence>
<dbReference type="PANTHER" id="PTHR11709:SF261">
    <property type="entry name" value="LACCASE"/>
    <property type="match status" value="1"/>
</dbReference>
<evidence type="ECO:0000256" key="8">
    <source>
        <dbReference type="ARBA" id="ARBA00023008"/>
    </source>
</evidence>
<gene>
    <name evidence="11" type="primary">LAC1_5</name>
    <name evidence="11" type="ORF">CFP56_019107</name>
</gene>
<dbReference type="Pfam" id="PF00394">
    <property type="entry name" value="Cu-oxidase"/>
    <property type="match status" value="1"/>
</dbReference>
<evidence type="ECO:0000313" key="11">
    <source>
        <dbReference type="EMBL" id="KAK7857196.1"/>
    </source>
</evidence>
<dbReference type="InterPro" id="IPR001117">
    <property type="entry name" value="Cu-oxidase_2nd"/>
</dbReference>
<keyword evidence="7" id="KW-0560">Oxidoreductase</keyword>
<keyword evidence="9" id="KW-0439">Lignin degradation</keyword>
<evidence type="ECO:0000256" key="3">
    <source>
        <dbReference type="ARBA" id="ARBA00012297"/>
    </source>
</evidence>
<reference evidence="11" key="3">
    <citation type="submission" date="2023-07" db="EMBL/GenBank/DDBJ databases">
        <title>An improved reference 1 genome and first organelle genomes of Quercus suber.</title>
        <authorList>
            <consortium name="Genosuber Consortium"/>
            <person name="Usie A."/>
            <person name="Serra O."/>
            <person name="Barros P."/>
        </authorList>
    </citation>
    <scope>NUCLEOTIDE SEQUENCE</scope>
    <source>
        <strain evidence="11">HL8</strain>
        <tissue evidence="11">Leaves</tissue>
    </source>
</reference>
<dbReference type="GO" id="GO:0052716">
    <property type="term" value="F:hydroquinone:oxygen oxidoreductase activity"/>
    <property type="evidence" value="ECO:0007669"/>
    <property type="project" value="UniProtKB-EC"/>
</dbReference>
<dbReference type="InterPro" id="IPR045087">
    <property type="entry name" value="Cu-oxidase_fam"/>
</dbReference>
<feature type="domain" description="Plastocyanin-like" evidence="10">
    <location>
        <begin position="29"/>
        <end position="134"/>
    </location>
</feature>
<dbReference type="InterPro" id="IPR008972">
    <property type="entry name" value="Cupredoxin"/>
</dbReference>
<evidence type="ECO:0000256" key="4">
    <source>
        <dbReference type="ARBA" id="ARBA00022523"/>
    </source>
</evidence>
<organism evidence="11">
    <name type="scientific">Quercus suber</name>
    <name type="common">Cork oak</name>
    <dbReference type="NCBI Taxonomy" id="58331"/>
    <lineage>
        <taxon>Eukaryota</taxon>
        <taxon>Viridiplantae</taxon>
        <taxon>Streptophyta</taxon>
        <taxon>Embryophyta</taxon>
        <taxon>Tracheophyta</taxon>
        <taxon>Spermatophyta</taxon>
        <taxon>Magnoliopsida</taxon>
        <taxon>eudicotyledons</taxon>
        <taxon>Gunneridae</taxon>
        <taxon>Pentapetalae</taxon>
        <taxon>rosids</taxon>
        <taxon>fabids</taxon>
        <taxon>Fagales</taxon>
        <taxon>Fagaceae</taxon>
        <taxon>Quercus</taxon>
    </lineage>
</organism>
<evidence type="ECO:0000259" key="10">
    <source>
        <dbReference type="Pfam" id="PF00394"/>
    </source>
</evidence>
<dbReference type="EMBL" id="PKMF04000029">
    <property type="protein sequence ID" value="KAK7857196.1"/>
    <property type="molecule type" value="Genomic_DNA"/>
</dbReference>
<dbReference type="GO" id="GO:0048046">
    <property type="term" value="C:apoplast"/>
    <property type="evidence" value="ECO:0007669"/>
    <property type="project" value="UniProtKB-SubCell"/>
</dbReference>
<evidence type="ECO:0000256" key="1">
    <source>
        <dbReference type="ARBA" id="ARBA00000349"/>
    </source>
</evidence>
<dbReference type="PANTHER" id="PTHR11709">
    <property type="entry name" value="MULTI-COPPER OXIDASE"/>
    <property type="match status" value="1"/>
</dbReference>
<comment type="catalytic activity">
    <reaction evidence="1">
        <text>4 hydroquinone + O2 = 4 benzosemiquinone + 2 H2O</text>
        <dbReference type="Rhea" id="RHEA:11276"/>
        <dbReference type="ChEBI" id="CHEBI:15377"/>
        <dbReference type="ChEBI" id="CHEBI:15379"/>
        <dbReference type="ChEBI" id="CHEBI:17594"/>
        <dbReference type="ChEBI" id="CHEBI:17977"/>
        <dbReference type="EC" id="1.10.3.2"/>
    </reaction>
</comment>
<keyword evidence="6" id="KW-0677">Repeat</keyword>
<comment type="subcellular location">
    <subcellularLocation>
        <location evidence="2">Secreted</location>
        <location evidence="2">Extracellular space</location>
        <location evidence="2">Apoplast</location>
    </subcellularLocation>
</comment>
<evidence type="ECO:0000256" key="2">
    <source>
        <dbReference type="ARBA" id="ARBA00004271"/>
    </source>
</evidence>
<accession>A0AAW0M355</accession>
<evidence type="ECO:0000256" key="9">
    <source>
        <dbReference type="ARBA" id="ARBA00023185"/>
    </source>
</evidence>
<feature type="non-terminal residue" evidence="11">
    <location>
        <position position="1"/>
    </location>
</feature>
<name>A0AAW0M355_QUESU</name>
<dbReference type="CDD" id="cd13875">
    <property type="entry name" value="CuRO_2_LCC_plant"/>
    <property type="match status" value="1"/>
</dbReference>
<dbReference type="AlphaFoldDB" id="A0AAW0M355"/>
<dbReference type="GO" id="GO:0046274">
    <property type="term" value="P:lignin catabolic process"/>
    <property type="evidence" value="ECO:0007669"/>
    <property type="project" value="UniProtKB-KW"/>
</dbReference>
<dbReference type="Gene3D" id="2.60.40.420">
    <property type="entry name" value="Cupredoxins - blue copper proteins"/>
    <property type="match status" value="1"/>
</dbReference>